<keyword evidence="3" id="KW-0472">Membrane</keyword>
<keyword evidence="5" id="KW-1185">Reference proteome</keyword>
<proteinExistence type="inferred from homology"/>
<accession>A0ABY5Z849</accession>
<dbReference type="EC" id="3.4.16.4" evidence="4"/>
<evidence type="ECO:0000256" key="3">
    <source>
        <dbReference type="SAM" id="Phobius"/>
    </source>
</evidence>
<dbReference type="InterPro" id="IPR012338">
    <property type="entry name" value="Beta-lactam/transpept-like"/>
</dbReference>
<evidence type="ECO:0000313" key="4">
    <source>
        <dbReference type="EMBL" id="UWZ37213.1"/>
    </source>
</evidence>
<keyword evidence="4" id="KW-0645">Protease</keyword>
<keyword evidence="2 4" id="KW-0378">Hydrolase</keyword>
<sequence>MTPHPRTAAPTISLAYSTVTLNGEGRVARETPQSGGRAGVVAAATVLVVALAVALTAVFAGPDVVRVLGLGDGRSTTWKAGIPAEPPPVVLAAMDSQVPMPSQAGVAAVLAPLLAAPALGPHITASVVDVATGQVLYSSEPDAAMTPASTTKVVTAAAVLAALGPAYRIKTRVVAGTQPGEVVIVGGGDPTLAVFPTSFYPGAPRLDDLAAQVKEALGDAAPTRVIYDVSLYTGPGIEPGWDSDATTGGSGAVITPLMTEGARRNPTRYSARFPQPEVQAAQAFAKVLGLPQSAVAAGTAPQGTKELGKVESAPLVRLVETMLLESDNVLADALARQVAIAKGQPASFEGGAAAMKTVLAELNLPVTGYGLVDGSGFSRTNRLSPALLTGVLAMAARSDRAEMRGIFSGLPVAGYSGTLATRFTKAQDGAAAAGLVRAKTGTLTGVNSLAGIAVDADGRALAFAFMADQTTDGGQAVVALDRVAAALAACGCR</sequence>
<dbReference type="Gene3D" id="3.40.710.10">
    <property type="entry name" value="DD-peptidase/beta-lactamase superfamily"/>
    <property type="match status" value="2"/>
</dbReference>
<keyword evidence="3" id="KW-0812">Transmembrane</keyword>
<keyword evidence="4" id="KW-0121">Carboxypeptidase</keyword>
<feature type="transmembrane region" description="Helical" evidence="3">
    <location>
        <begin position="38"/>
        <end position="60"/>
    </location>
</feature>
<dbReference type="PANTHER" id="PTHR30023">
    <property type="entry name" value="D-ALANYL-D-ALANINE CARBOXYPEPTIDASE"/>
    <property type="match status" value="1"/>
</dbReference>
<dbReference type="PANTHER" id="PTHR30023:SF0">
    <property type="entry name" value="PENICILLIN-SENSITIVE CARBOXYPEPTIDASE A"/>
    <property type="match status" value="1"/>
</dbReference>
<dbReference type="InterPro" id="IPR000667">
    <property type="entry name" value="Peptidase_S13"/>
</dbReference>
<protein>
    <submittedName>
        <fullName evidence="4">D-alanyl-D-alanine carboxypeptidase/D-alanyl-D-alanine-endopeptidase</fullName>
        <ecNumber evidence="4">3.4.16.4</ecNumber>
    </submittedName>
</protein>
<dbReference type="EMBL" id="CP073721">
    <property type="protein sequence ID" value="UWZ37213.1"/>
    <property type="molecule type" value="Genomic_DNA"/>
</dbReference>
<name>A0ABY5Z849_9ACTN</name>
<organism evidence="4 5">
    <name type="scientific">Dactylosporangium roseum</name>
    <dbReference type="NCBI Taxonomy" id="47989"/>
    <lineage>
        <taxon>Bacteria</taxon>
        <taxon>Bacillati</taxon>
        <taxon>Actinomycetota</taxon>
        <taxon>Actinomycetes</taxon>
        <taxon>Micromonosporales</taxon>
        <taxon>Micromonosporaceae</taxon>
        <taxon>Dactylosporangium</taxon>
    </lineage>
</organism>
<dbReference type="GO" id="GO:0009002">
    <property type="term" value="F:serine-type D-Ala-D-Ala carboxypeptidase activity"/>
    <property type="evidence" value="ECO:0007669"/>
    <property type="project" value="UniProtKB-EC"/>
</dbReference>
<evidence type="ECO:0000256" key="2">
    <source>
        <dbReference type="ARBA" id="ARBA00022801"/>
    </source>
</evidence>
<keyword evidence="3" id="KW-1133">Transmembrane helix</keyword>
<dbReference type="Proteomes" id="UP001058271">
    <property type="component" value="Chromosome"/>
</dbReference>
<evidence type="ECO:0000313" key="5">
    <source>
        <dbReference type="Proteomes" id="UP001058271"/>
    </source>
</evidence>
<dbReference type="Pfam" id="PF02113">
    <property type="entry name" value="Peptidase_S13"/>
    <property type="match status" value="2"/>
</dbReference>
<dbReference type="Gene3D" id="3.50.80.20">
    <property type="entry name" value="D-Ala-D-Ala carboxypeptidase C, peptidase S13"/>
    <property type="match status" value="1"/>
</dbReference>
<dbReference type="NCBIfam" id="TIGR00666">
    <property type="entry name" value="PBP4"/>
    <property type="match status" value="1"/>
</dbReference>
<reference evidence="4" key="1">
    <citation type="submission" date="2021-04" db="EMBL/GenBank/DDBJ databases">
        <title>Biosynthetic gene clusters of Dactylosporangioum roseum.</title>
        <authorList>
            <person name="Hartkoorn R.C."/>
            <person name="Beaudoing E."/>
            <person name="Hot D."/>
            <person name="Moureu S."/>
        </authorList>
    </citation>
    <scope>NUCLEOTIDE SEQUENCE</scope>
    <source>
        <strain evidence="4">NRRL B-16295</strain>
    </source>
</reference>
<dbReference type="SUPFAM" id="SSF56601">
    <property type="entry name" value="beta-lactamase/transpeptidase-like"/>
    <property type="match status" value="1"/>
</dbReference>
<dbReference type="PRINTS" id="PR00922">
    <property type="entry name" value="DADACBPTASE3"/>
</dbReference>
<comment type="similarity">
    <text evidence="1">Belongs to the peptidase S13 family.</text>
</comment>
<evidence type="ECO:0000256" key="1">
    <source>
        <dbReference type="ARBA" id="ARBA00006096"/>
    </source>
</evidence>
<gene>
    <name evidence="4" type="primary">dacB</name>
    <name evidence="4" type="ORF">Drose_02585</name>
</gene>